<feature type="compositionally biased region" description="Low complexity" evidence="1">
    <location>
        <begin position="1"/>
        <end position="23"/>
    </location>
</feature>
<feature type="compositionally biased region" description="Polar residues" evidence="1">
    <location>
        <begin position="1241"/>
        <end position="1263"/>
    </location>
</feature>
<accession>A0AAD4LUL5</accession>
<reference evidence="2" key="1">
    <citation type="submission" date="2022-01" db="EMBL/GenBank/DDBJ databases">
        <title>Comparative genomics reveals a dynamic genome evolution in the ectomycorrhizal milk-cap (Lactarius) mushrooms.</title>
        <authorList>
            <consortium name="DOE Joint Genome Institute"/>
            <person name="Lebreton A."/>
            <person name="Tang N."/>
            <person name="Kuo A."/>
            <person name="LaButti K."/>
            <person name="Drula E."/>
            <person name="Barry K."/>
            <person name="Clum A."/>
            <person name="Lipzen A."/>
            <person name="Mousain D."/>
            <person name="Ng V."/>
            <person name="Wang R."/>
            <person name="Wang X."/>
            <person name="Dai Y."/>
            <person name="Henrissat B."/>
            <person name="Grigoriev I.V."/>
            <person name="Guerin-Laguette A."/>
            <person name="Yu F."/>
            <person name="Martin F.M."/>
        </authorList>
    </citation>
    <scope>NUCLEOTIDE SEQUENCE</scope>
    <source>
        <strain evidence="2">QP</strain>
    </source>
</reference>
<dbReference type="EMBL" id="JAKELL010000001">
    <property type="protein sequence ID" value="KAH9001445.1"/>
    <property type="molecule type" value="Genomic_DNA"/>
</dbReference>
<proteinExistence type="predicted"/>
<feature type="compositionally biased region" description="Basic residues" evidence="1">
    <location>
        <begin position="24"/>
        <end position="38"/>
    </location>
</feature>
<protein>
    <submittedName>
        <fullName evidence="2">Uncharacterized protein</fullName>
    </submittedName>
</protein>
<feature type="compositionally biased region" description="Polar residues" evidence="1">
    <location>
        <begin position="298"/>
        <end position="311"/>
    </location>
</feature>
<feature type="compositionally biased region" description="Low complexity" evidence="1">
    <location>
        <begin position="1019"/>
        <end position="1029"/>
    </location>
</feature>
<feature type="compositionally biased region" description="Pro residues" evidence="1">
    <location>
        <begin position="194"/>
        <end position="205"/>
    </location>
</feature>
<feature type="compositionally biased region" description="Low complexity" evidence="1">
    <location>
        <begin position="773"/>
        <end position="787"/>
    </location>
</feature>
<feature type="compositionally biased region" description="Low complexity" evidence="1">
    <location>
        <begin position="592"/>
        <end position="612"/>
    </location>
</feature>
<feature type="compositionally biased region" description="Low complexity" evidence="1">
    <location>
        <begin position="828"/>
        <end position="851"/>
    </location>
</feature>
<feature type="region of interest" description="Disordered" evidence="1">
    <location>
        <begin position="376"/>
        <end position="1292"/>
    </location>
</feature>
<feature type="compositionally biased region" description="Basic residues" evidence="1">
    <location>
        <begin position="135"/>
        <end position="144"/>
    </location>
</feature>
<feature type="compositionally biased region" description="Basic residues" evidence="1">
    <location>
        <begin position="1280"/>
        <end position="1292"/>
    </location>
</feature>
<feature type="compositionally biased region" description="Low complexity" evidence="1">
    <location>
        <begin position="1037"/>
        <end position="1046"/>
    </location>
</feature>
<feature type="compositionally biased region" description="Polar residues" evidence="1">
    <location>
        <begin position="1126"/>
        <end position="1135"/>
    </location>
</feature>
<feature type="region of interest" description="Disordered" evidence="1">
    <location>
        <begin position="62"/>
        <end position="260"/>
    </location>
</feature>
<sequence>MLTSSPSPAALAAPSPSSSARLSSLRRKKPSHHTRRPPPSRAISMFSSLKSLVTTPFSWFANAGNDTFEPEDTQGKRKLVHAPSHHYDSEGEQQDTPSAYRVKRIRLNSPERVATPPVPPPAPYLDPPTPSLRPSTRHRTHAAKSTRPYTSSNSISIPRPDTSRFSPLSNPPHIQALPIARTMSMDPPTAHRPSVPPSSILPPPISRDVSMEFSPNLSAEPPNPPFRMRSALTPQPGAPLYGPNPQRRERNPSEPPPLTALIENPIFVKPPPVPQEQRRVNDVSSSLTLGSLVGAQKSGPTANRSHSTLVLPTQPADGFRPTNPAELALRQLERYRTPLVPTRLGSANVDGALPELFQTRKKARALVLIKRDKRDDKPRLGHASKYISAPKDKEKETPSKSKNNKPYSGEGGLKKLLARRKQEELDAGPAEDDTDAQPMVDDSELEPVPPKRTSKITEPVRAPATFARKVSAPPTSVPSFGIAGGRKPTSLRASRTQANTRIVGPTRTRNRFSAAFEDDEPEDVDDLAGVSEEPPKDKEGVSVGLPKFEAPTGFSFAPPPSVTSVPQASDTPSVHDEPPITTLPFTFSKAQTPSAASLAPSAASLAPATVAPVPQPPAIALVPPTPDRPQTEKPLPEPALPNFFANSQIFARTGVPPPQTEPKPVSQPASEPVTQPATRTSQVNESRDSDSSSRNSNRPYPSCICPESQKSTQPTLQARAPSIFGPPAQAQSVSTASTQSINSSSLPFSLTPSLTSQPGEKKDASPVPQKPLFGGSMSSFSGFGTSSLAPVPNTKPEIQSTEATTHAFSFPKAKTPTPAEAEQPLKPALPVSSPALTSASLPATAPATETSKNALFSFSQSTKESAAPAPAPPATPAKSLFTFPSTRPAAPGEKSGAASGGFTFGSTTPAGAPSGFPFSSPAAQSETKPATSTSGFSFGTPGPAPSDTSKPAFSFGTPTSTRPLTPPSADDGMRMEESPTRGGGIDVNNGSAKPQSLPQLQMPGKSGFSFNSGTGAGFGSPLPSPFGGSPVAGFTFGQGNQATSQGTSGGGGFAFGANAKASESASGGFSFGTTKPAENTATTGFAFGQPASESRPSSSGGFAFNQPGPKTADATSSGFSFKAPESIQQSTSFTFGQAAPEPARTSSSSGFAFGQSQAQPPAPASPFTFGSSVSGGAFGSAPASPAFGTQPLAPTSSAPFSFGGPASAPPQQPASNPFGFGSGAGQPTSPAVQQGFGFNFGSGTPQTPTGTFGASTPQTPTTGDSGGTIFTMGAPPSSRPVRKLPRRPGAKR</sequence>
<feature type="compositionally biased region" description="Polar residues" evidence="1">
    <location>
        <begin position="796"/>
        <end position="807"/>
    </location>
</feature>
<feature type="compositionally biased region" description="Pro residues" evidence="1">
    <location>
        <begin position="116"/>
        <end position="131"/>
    </location>
</feature>
<feature type="compositionally biased region" description="Pro residues" evidence="1">
    <location>
        <begin position="613"/>
        <end position="627"/>
    </location>
</feature>
<feature type="compositionally biased region" description="Polar residues" evidence="1">
    <location>
        <begin position="1091"/>
        <end position="1100"/>
    </location>
</feature>
<feature type="region of interest" description="Disordered" evidence="1">
    <location>
        <begin position="294"/>
        <end position="321"/>
    </location>
</feature>
<feature type="region of interest" description="Disordered" evidence="1">
    <location>
        <begin position="1"/>
        <end position="43"/>
    </location>
</feature>
<feature type="compositionally biased region" description="Low complexity" evidence="1">
    <location>
        <begin position="1146"/>
        <end position="1188"/>
    </location>
</feature>
<feature type="compositionally biased region" description="Polar residues" evidence="1">
    <location>
        <begin position="921"/>
        <end position="937"/>
    </location>
</feature>
<feature type="compositionally biased region" description="Low complexity" evidence="1">
    <location>
        <begin position="1055"/>
        <end position="1075"/>
    </location>
</feature>
<feature type="compositionally biased region" description="Polar residues" evidence="1">
    <location>
        <begin position="491"/>
        <end position="500"/>
    </location>
</feature>
<comment type="caution">
    <text evidence="2">The sequence shown here is derived from an EMBL/GenBank/DDBJ whole genome shotgun (WGS) entry which is preliminary data.</text>
</comment>
<dbReference type="Proteomes" id="UP001201163">
    <property type="component" value="Unassembled WGS sequence"/>
</dbReference>
<feature type="compositionally biased region" description="Polar residues" evidence="1">
    <location>
        <begin position="562"/>
        <end position="572"/>
    </location>
</feature>
<feature type="compositionally biased region" description="Polar residues" evidence="1">
    <location>
        <begin position="147"/>
        <end position="156"/>
    </location>
</feature>
<feature type="compositionally biased region" description="Acidic residues" evidence="1">
    <location>
        <begin position="425"/>
        <end position="445"/>
    </location>
</feature>
<evidence type="ECO:0000256" key="1">
    <source>
        <dbReference type="SAM" id="MobiDB-lite"/>
    </source>
</evidence>
<feature type="compositionally biased region" description="Polar residues" evidence="1">
    <location>
        <begin position="988"/>
        <end position="999"/>
    </location>
</feature>
<feature type="compositionally biased region" description="Polar residues" evidence="1">
    <location>
        <begin position="852"/>
        <end position="864"/>
    </location>
</feature>
<feature type="compositionally biased region" description="Acidic residues" evidence="1">
    <location>
        <begin position="516"/>
        <end position="526"/>
    </location>
</feature>
<evidence type="ECO:0000313" key="3">
    <source>
        <dbReference type="Proteomes" id="UP001201163"/>
    </source>
</evidence>
<organism evidence="2 3">
    <name type="scientific">Lactarius akahatsu</name>
    <dbReference type="NCBI Taxonomy" id="416441"/>
    <lineage>
        <taxon>Eukaryota</taxon>
        <taxon>Fungi</taxon>
        <taxon>Dikarya</taxon>
        <taxon>Basidiomycota</taxon>
        <taxon>Agaricomycotina</taxon>
        <taxon>Agaricomycetes</taxon>
        <taxon>Russulales</taxon>
        <taxon>Russulaceae</taxon>
        <taxon>Lactarius</taxon>
    </lineage>
</organism>
<evidence type="ECO:0000313" key="2">
    <source>
        <dbReference type="EMBL" id="KAH9001445.1"/>
    </source>
</evidence>
<name>A0AAD4LUL5_9AGAM</name>
<feature type="compositionally biased region" description="Polar residues" evidence="1">
    <location>
        <begin position="667"/>
        <end position="684"/>
    </location>
</feature>
<keyword evidence="3" id="KW-1185">Reference proteome</keyword>
<feature type="compositionally biased region" description="Low complexity" evidence="1">
    <location>
        <begin position="728"/>
        <end position="756"/>
    </location>
</feature>
<gene>
    <name evidence="2" type="ORF">EDB92DRAFT_2100040</name>
</gene>
<feature type="compositionally biased region" description="Basic and acidic residues" evidence="1">
    <location>
        <begin position="390"/>
        <end position="399"/>
    </location>
</feature>